<evidence type="ECO:0000259" key="1">
    <source>
        <dbReference type="Pfam" id="PF05697"/>
    </source>
</evidence>
<dbReference type="SUPFAM" id="SSF102735">
    <property type="entry name" value="Trigger factor ribosome-binding domain"/>
    <property type="match status" value="1"/>
</dbReference>
<dbReference type="InterPro" id="IPR036611">
    <property type="entry name" value="Trigger_fac_ribosome-bd_sf"/>
</dbReference>
<proteinExistence type="predicted"/>
<sequence length="444" mass="50906">MNVTAQNHDDVSALLTVTLEKSDYKDKVEKQLINYAKNAQVPGFRKGKVPLSMVRKQYEAGIAFEEINKQVSDALNNYINENKLRLVGQPVPQPVNDFNHNAEKLEVAFEVGFEPEFSIDLSKYEAPHYKVEASEKEINKSIENMQKRFAEQVPQDKITKDSYVSLEITQVVEEGAEGEHNHAPKMATITAENKAAFKLVKSLKMDESVKVSKETLTGDETLAKELGFSKEEAEHLHHAEVEVKVKDFYSLNLAELNQELFDKVYGEGNIKTEEELKEKVKSELDEYFQQNADVHFVNKILEQVSEKEEVKLPEDFLVKWLLFSNQNIQNEEQAKEILAAEKNQLKYQIIEGKLMSENEIQLDYADVLAQAEQLVTNQLAIYGIHHLGDEEIQKYAVEMLKDQEQVRQISSEVAMTKLKDVILEKATKKETQISHDEFLEELKK</sequence>
<organism evidence="2 3">
    <name type="scientific">Chryseobacterium taihuense</name>
    <dbReference type="NCBI Taxonomy" id="1141221"/>
    <lineage>
        <taxon>Bacteria</taxon>
        <taxon>Pseudomonadati</taxon>
        <taxon>Bacteroidota</taxon>
        <taxon>Flavobacteriia</taxon>
        <taxon>Flavobacteriales</taxon>
        <taxon>Weeksellaceae</taxon>
        <taxon>Chryseobacterium group</taxon>
        <taxon>Chryseobacterium</taxon>
    </lineage>
</organism>
<evidence type="ECO:0000313" key="3">
    <source>
        <dbReference type="Proteomes" id="UP000199242"/>
    </source>
</evidence>
<dbReference type="EMBL" id="FNHD01000019">
    <property type="protein sequence ID" value="SDM26457.1"/>
    <property type="molecule type" value="Genomic_DNA"/>
</dbReference>
<feature type="domain" description="Trigger factor ribosome-binding bacterial" evidence="1">
    <location>
        <begin position="1"/>
        <end position="145"/>
    </location>
</feature>
<keyword evidence="3" id="KW-1185">Reference proteome</keyword>
<dbReference type="InterPro" id="IPR037041">
    <property type="entry name" value="Trigger_fac_C_sf"/>
</dbReference>
<reference evidence="2 3" key="1">
    <citation type="submission" date="2016-10" db="EMBL/GenBank/DDBJ databases">
        <authorList>
            <person name="Varghese N."/>
            <person name="Submissions S."/>
        </authorList>
    </citation>
    <scope>NUCLEOTIDE SEQUENCE [LARGE SCALE GENOMIC DNA]</scope>
    <source>
        <strain evidence="2 3">CGMCC 1.10941</strain>
    </source>
</reference>
<protein>
    <submittedName>
        <fullName evidence="2">Trigger factor</fullName>
    </submittedName>
</protein>
<dbReference type="Proteomes" id="UP000199242">
    <property type="component" value="Unassembled WGS sequence"/>
</dbReference>
<dbReference type="InterPro" id="IPR008881">
    <property type="entry name" value="Trigger_fac_ribosome-bd_bac"/>
</dbReference>
<dbReference type="InterPro" id="IPR027304">
    <property type="entry name" value="Trigger_fact/SurA_dom_sf"/>
</dbReference>
<dbReference type="SUPFAM" id="SSF109998">
    <property type="entry name" value="Triger factor/SurA peptide-binding domain-like"/>
    <property type="match status" value="1"/>
</dbReference>
<comment type="caution">
    <text evidence="2">The sequence shown here is derived from an EMBL/GenBank/DDBJ whole genome shotgun (WGS) entry which is preliminary data.</text>
</comment>
<dbReference type="InterPro" id="IPR005215">
    <property type="entry name" value="Trig_fac"/>
</dbReference>
<dbReference type="PANTHER" id="PTHR30560:SF3">
    <property type="entry name" value="TRIGGER FACTOR-LIKE PROTEIN TIG, CHLOROPLASTIC"/>
    <property type="match status" value="1"/>
</dbReference>
<evidence type="ECO:0000313" key="2">
    <source>
        <dbReference type="EMBL" id="SDM26457.1"/>
    </source>
</evidence>
<dbReference type="Gene3D" id="1.10.3120.10">
    <property type="entry name" value="Trigger factor, C-terminal domain"/>
    <property type="match status" value="1"/>
</dbReference>
<name>A0ABY0R1G5_9FLAO</name>
<dbReference type="RefSeq" id="WP_089745268.1">
    <property type="nucleotide sequence ID" value="NZ_FNHD01000019.1"/>
</dbReference>
<dbReference type="PANTHER" id="PTHR30560">
    <property type="entry name" value="TRIGGER FACTOR CHAPERONE AND PEPTIDYL-PROLYL CIS/TRANS ISOMERASE"/>
    <property type="match status" value="1"/>
</dbReference>
<gene>
    <name evidence="2" type="ORF">SAMN05216273_11920</name>
</gene>
<accession>A0ABY0R1G5</accession>
<dbReference type="Gene3D" id="3.30.70.1050">
    <property type="entry name" value="Trigger factor ribosome-binding domain"/>
    <property type="match status" value="1"/>
</dbReference>
<dbReference type="Pfam" id="PF05697">
    <property type="entry name" value="Trigger_N"/>
    <property type="match status" value="1"/>
</dbReference>